<gene>
    <name evidence="7" type="ORF">HA482_39615</name>
</gene>
<proteinExistence type="inferred from homology"/>
<dbReference type="SUPFAM" id="SSF52743">
    <property type="entry name" value="Subtilisin-like"/>
    <property type="match status" value="1"/>
</dbReference>
<dbReference type="PANTHER" id="PTHR43806">
    <property type="entry name" value="PEPTIDASE S8"/>
    <property type="match status" value="1"/>
</dbReference>
<keyword evidence="3" id="KW-0378">Hydrolase</keyword>
<keyword evidence="8" id="KW-1185">Reference proteome</keyword>
<dbReference type="PANTHER" id="PTHR43806:SF11">
    <property type="entry name" value="CEREVISIN-RELATED"/>
    <property type="match status" value="1"/>
</dbReference>
<comment type="similarity">
    <text evidence="1">Belongs to the peptidase S8 family.</text>
</comment>
<dbReference type="RefSeq" id="WP_188102817.1">
    <property type="nucleotide sequence ID" value="NZ_JAANIH010000028.1"/>
</dbReference>
<evidence type="ECO:0000256" key="1">
    <source>
        <dbReference type="ARBA" id="ARBA00011073"/>
    </source>
</evidence>
<dbReference type="InterPro" id="IPR036852">
    <property type="entry name" value="Peptidase_S8/S53_dom_sf"/>
</dbReference>
<dbReference type="EMBL" id="JAATTO010000105">
    <property type="protein sequence ID" value="MBC9984300.1"/>
    <property type="molecule type" value="Genomic_DNA"/>
</dbReference>
<dbReference type="Gene3D" id="3.40.50.200">
    <property type="entry name" value="Peptidase S8/S53 domain"/>
    <property type="match status" value="1"/>
</dbReference>
<protein>
    <submittedName>
        <fullName evidence="7">S8/S53 family peptidase</fullName>
    </submittedName>
</protein>
<evidence type="ECO:0000313" key="8">
    <source>
        <dbReference type="Proteomes" id="UP000639516"/>
    </source>
</evidence>
<dbReference type="InterPro" id="IPR000209">
    <property type="entry name" value="Peptidase_S8/S53_dom"/>
</dbReference>
<reference evidence="7 8" key="1">
    <citation type="journal article" date="2020" name="Arch. Microbiol.">
        <title>Bradyrhizobium campsiandrae sp. nov., a nitrogen-fixing bacterial strain isolated from a native leguminous tree from the Amazon adapted to flooded conditions.</title>
        <authorList>
            <person name="Cabral Michel D."/>
            <person name="Martins da Costa E."/>
            <person name="Azarias Guimaraes A."/>
            <person name="Soares de Carvalho T."/>
            <person name="Santos de Castro Caputo P."/>
            <person name="Willems A."/>
            <person name="de Souza Moreira F.M."/>
        </authorList>
    </citation>
    <scope>NUCLEOTIDE SEQUENCE [LARGE SCALE GENOMIC DNA]</scope>
    <source>
        <strain evidence="8">INPA 384B</strain>
    </source>
</reference>
<feature type="chain" id="PRO_5045911323" evidence="5">
    <location>
        <begin position="38"/>
        <end position="801"/>
    </location>
</feature>
<sequence length="801" mass="85972">MFCIAMTGSFPKAPAISIFASAVFAASTLLSAPCALAQSPPTNLLIQTKKLTPELVVAVAKWGQEKSIPAKAGTDIIQLISQQCGTANARRYYLPLFLSANASNPEIKSGKLVLTKEATLVLPACLYANEKLALVPVSETGVDWTKPTPVPSSTLQDVLRTYQESTKSKPQSTKSKPSALNKWIPILGSSSSLIFDPAEHSNSSTWAAQTIDYDFLIKGKPTTKAAPNTGPILVARADSDHLSNISINDQYQKVLKDALKYDVSSVEPRLVQGSAGLEKMLRAQDVLDFNDIKSFKNIPTGASLVTSDFAPGAYPITLKEGADVKVAAREIFTSAPRATAAIGQLNNISTYFAEPLGGDDKECKPGPSDTWPVNLNELQTVLRLRKAIGAMPTTGLLLVLDTGFPRGQIDTAPFAKMFFYPSPQDDDPAREPYLWSVTRPPEYFNDNSENASHGVGVLALALGGLGVLKQNMLASNVETQGKFVLDLMAYQRLPGNKLGVAPEAVTRSLSGTGWGRADILTVNLSLKFELENLEEAPDFNGYLALQNQVLFVLAAGNDGEDAADVVPARWGGVANKNVITVGAIGADNKLWKKSNKSSAFVDIAAPGCAVPTTYWNPSTKKFDEVVLSGTSFAAPLVSFASNLLREYGTGARRKARILASGRYFPDLQTVTRSSRALDIPTALATPFDVVRTSAGKLRFGRVKWLPGKTLCGIPFTQGTFAQVHRMSDQPNKVSVVKMQGAQALGALDLKTCDLANGQLDAIPFEEAQLGDNGFSYAQAEPIDIRSVESITFCESCELRPQ</sequence>
<name>A0ABR7UL06_9BRAD</name>
<evidence type="ECO:0000259" key="6">
    <source>
        <dbReference type="Pfam" id="PF00082"/>
    </source>
</evidence>
<evidence type="ECO:0000256" key="5">
    <source>
        <dbReference type="SAM" id="SignalP"/>
    </source>
</evidence>
<keyword evidence="4" id="KW-0720">Serine protease</keyword>
<dbReference type="InterPro" id="IPR050131">
    <property type="entry name" value="Peptidase_S8_subtilisin-like"/>
</dbReference>
<feature type="domain" description="Peptidase S8/S53" evidence="6">
    <location>
        <begin position="399"/>
        <end position="646"/>
    </location>
</feature>
<evidence type="ECO:0000256" key="2">
    <source>
        <dbReference type="ARBA" id="ARBA00022670"/>
    </source>
</evidence>
<evidence type="ECO:0000256" key="4">
    <source>
        <dbReference type="ARBA" id="ARBA00022825"/>
    </source>
</evidence>
<evidence type="ECO:0000313" key="7">
    <source>
        <dbReference type="EMBL" id="MBC9984300.1"/>
    </source>
</evidence>
<keyword evidence="2" id="KW-0645">Protease</keyword>
<feature type="signal peptide" evidence="5">
    <location>
        <begin position="1"/>
        <end position="37"/>
    </location>
</feature>
<dbReference type="CDD" id="cd00306">
    <property type="entry name" value="Peptidases_S8_S53"/>
    <property type="match status" value="1"/>
</dbReference>
<organism evidence="7 8">
    <name type="scientific">Bradyrhizobium campsiandrae</name>
    <dbReference type="NCBI Taxonomy" id="1729892"/>
    <lineage>
        <taxon>Bacteria</taxon>
        <taxon>Pseudomonadati</taxon>
        <taxon>Pseudomonadota</taxon>
        <taxon>Alphaproteobacteria</taxon>
        <taxon>Hyphomicrobiales</taxon>
        <taxon>Nitrobacteraceae</taxon>
        <taxon>Bradyrhizobium</taxon>
    </lineage>
</organism>
<accession>A0ABR7UL06</accession>
<evidence type="ECO:0000256" key="3">
    <source>
        <dbReference type="ARBA" id="ARBA00022801"/>
    </source>
</evidence>
<comment type="caution">
    <text evidence="7">The sequence shown here is derived from an EMBL/GenBank/DDBJ whole genome shotgun (WGS) entry which is preliminary data.</text>
</comment>
<dbReference type="Proteomes" id="UP000639516">
    <property type="component" value="Unassembled WGS sequence"/>
</dbReference>
<keyword evidence="5" id="KW-0732">Signal</keyword>
<dbReference type="Pfam" id="PF00082">
    <property type="entry name" value="Peptidase_S8"/>
    <property type="match status" value="1"/>
</dbReference>